<accession>A0A2S5A9N3</accession>
<evidence type="ECO:0000313" key="2">
    <source>
        <dbReference type="EMBL" id="POY38833.1"/>
    </source>
</evidence>
<dbReference type="PROSITE" id="PS51257">
    <property type="entry name" value="PROKAR_LIPOPROTEIN"/>
    <property type="match status" value="1"/>
</dbReference>
<dbReference type="AlphaFoldDB" id="A0A2S5A9N3"/>
<sequence>MNKINVFIFIVLGFLIISCNKKPKEETTVISKDVKETLQKYAVETKGVLGKNLMNAINTQGTEKAIEFCSTRAIVLTDSMGTAFNATLKRVSDKPRNPVNKANDNETAFINELKQKISKGEKMTPKFSESDGKITGYFPIETNAMCLQCHGSKDLDIKPNVLKKIVQLYPNDQATGYKENQIRGIFVVTQKQIK</sequence>
<gene>
    <name evidence="2" type="ORF">C3L50_11945</name>
</gene>
<dbReference type="RefSeq" id="WP_103806407.1">
    <property type="nucleotide sequence ID" value="NZ_PQVG01000006.1"/>
</dbReference>
<evidence type="ECO:0000259" key="1">
    <source>
        <dbReference type="Pfam" id="PF11845"/>
    </source>
</evidence>
<dbReference type="InterPro" id="IPR021796">
    <property type="entry name" value="Tll0287-like_dom"/>
</dbReference>
<proteinExistence type="predicted"/>
<dbReference type="Proteomes" id="UP000237310">
    <property type="component" value="Unassembled WGS sequence"/>
</dbReference>
<dbReference type="Pfam" id="PF11845">
    <property type="entry name" value="Tll0287-like"/>
    <property type="match status" value="1"/>
</dbReference>
<feature type="domain" description="Tll0287-like" evidence="1">
    <location>
        <begin position="54"/>
        <end position="189"/>
    </location>
</feature>
<dbReference type="EMBL" id="PQVG01000006">
    <property type="protein sequence ID" value="POY38833.1"/>
    <property type="molecule type" value="Genomic_DNA"/>
</dbReference>
<evidence type="ECO:0000313" key="3">
    <source>
        <dbReference type="Proteomes" id="UP000237310"/>
    </source>
</evidence>
<name>A0A2S5A9N3_9FLAO</name>
<comment type="caution">
    <text evidence="2">The sequence shown here is derived from an EMBL/GenBank/DDBJ whole genome shotgun (WGS) entry which is preliminary data.</text>
</comment>
<dbReference type="OrthoDB" id="1494333at2"/>
<organism evidence="2 3">
    <name type="scientific">Flavobacterium alvei</name>
    <dbReference type="NCBI Taxonomy" id="2080416"/>
    <lineage>
        <taxon>Bacteria</taxon>
        <taxon>Pseudomonadati</taxon>
        <taxon>Bacteroidota</taxon>
        <taxon>Flavobacteriia</taxon>
        <taxon>Flavobacteriales</taxon>
        <taxon>Flavobacteriaceae</taxon>
        <taxon>Flavobacterium</taxon>
    </lineage>
</organism>
<keyword evidence="3" id="KW-1185">Reference proteome</keyword>
<protein>
    <recommendedName>
        <fullName evidence="1">Tll0287-like domain-containing protein</fullName>
    </recommendedName>
</protein>
<reference evidence="2 3" key="1">
    <citation type="submission" date="2018-01" db="EMBL/GenBank/DDBJ databases">
        <authorList>
            <person name="Gaut B.S."/>
            <person name="Morton B.R."/>
            <person name="Clegg M.T."/>
            <person name="Duvall M.R."/>
        </authorList>
    </citation>
    <scope>NUCLEOTIDE SEQUENCE [LARGE SCALE GENOMIC DNA]</scope>
    <source>
        <strain evidence="2 3">HR-AY</strain>
    </source>
</reference>